<evidence type="ECO:0000256" key="2">
    <source>
        <dbReference type="HAMAP-Rule" id="MF_00686"/>
    </source>
</evidence>
<dbReference type="Proteomes" id="UP000027997">
    <property type="component" value="Unassembled WGS sequence"/>
</dbReference>
<dbReference type="Gene3D" id="1.10.3880.10">
    <property type="entry name" value="Fe(II) trafficking protein YggX"/>
    <property type="match status" value="1"/>
</dbReference>
<name>A0A081K5I1_9GAMM</name>
<reference evidence="3 4" key="1">
    <citation type="submission" date="2014-06" db="EMBL/GenBank/DDBJ databases">
        <title>Whole Genome Sequences of Three Symbiotic Endozoicomonas Bacteria.</title>
        <authorList>
            <person name="Neave M.J."/>
            <person name="Apprill A."/>
            <person name="Voolstra C.R."/>
        </authorList>
    </citation>
    <scope>NUCLEOTIDE SEQUENCE [LARGE SCALE GENOMIC DNA]</scope>
    <source>
        <strain evidence="3 4">DSM 22380</strain>
    </source>
</reference>
<gene>
    <name evidence="3" type="ORF">GV64_00445</name>
</gene>
<dbReference type="InterPro" id="IPR007457">
    <property type="entry name" value="Fe_traffick_prot_YggX"/>
</dbReference>
<dbReference type="SUPFAM" id="SSF111148">
    <property type="entry name" value="YggX-like"/>
    <property type="match status" value="1"/>
</dbReference>
<comment type="function">
    <text evidence="2">Could be a mediator in iron transactions between iron acquisition and iron-requiring processes, such as synthesis and/or repair of Fe-S clusters in biosynthetic enzymes.</text>
</comment>
<dbReference type="Pfam" id="PF04362">
    <property type="entry name" value="Iron_traffic"/>
    <property type="match status" value="1"/>
</dbReference>
<dbReference type="NCBIfam" id="NF003817">
    <property type="entry name" value="PRK05408.1"/>
    <property type="match status" value="1"/>
</dbReference>
<dbReference type="PIRSF" id="PIRSF029827">
    <property type="entry name" value="Fe_traffic_YggX"/>
    <property type="match status" value="1"/>
</dbReference>
<keyword evidence="4" id="KW-1185">Reference proteome</keyword>
<proteinExistence type="inferred from homology"/>
<dbReference type="GO" id="GO:0034599">
    <property type="term" value="P:cellular response to oxidative stress"/>
    <property type="evidence" value="ECO:0007669"/>
    <property type="project" value="TreeGrafter"/>
</dbReference>
<dbReference type="EMBL" id="JOJP01000001">
    <property type="protein sequence ID" value="KEI69407.1"/>
    <property type="molecule type" value="Genomic_DNA"/>
</dbReference>
<accession>A0A081K5I1</accession>
<evidence type="ECO:0000256" key="1">
    <source>
        <dbReference type="ARBA" id="ARBA00023004"/>
    </source>
</evidence>
<dbReference type="PANTHER" id="PTHR36965:SF1">
    <property type="entry name" value="FE(2+)-TRAFFICKING PROTEIN-RELATED"/>
    <property type="match status" value="1"/>
</dbReference>
<dbReference type="GO" id="GO:0005829">
    <property type="term" value="C:cytosol"/>
    <property type="evidence" value="ECO:0007669"/>
    <property type="project" value="TreeGrafter"/>
</dbReference>
<dbReference type="STRING" id="305900.GV64_00445"/>
<comment type="similarity">
    <text evidence="2">Belongs to the Fe(2+)-trafficking protein family.</text>
</comment>
<keyword evidence="1 2" id="KW-0408">Iron</keyword>
<dbReference type="RefSeq" id="WP_020582674.1">
    <property type="nucleotide sequence ID" value="NZ_JOJP01000001.1"/>
</dbReference>
<dbReference type="PANTHER" id="PTHR36965">
    <property type="entry name" value="FE(2+)-TRAFFICKING PROTEIN-RELATED"/>
    <property type="match status" value="1"/>
</dbReference>
<dbReference type="eggNOG" id="COG2924">
    <property type="taxonomic scope" value="Bacteria"/>
</dbReference>
<dbReference type="InterPro" id="IPR036766">
    <property type="entry name" value="Fe_traffick_prot_YggX_sf"/>
</dbReference>
<dbReference type="HAMAP" id="MF_00686">
    <property type="entry name" value="Fe_traffic_YggX"/>
    <property type="match status" value="1"/>
</dbReference>
<sequence length="90" mass="10478">MARMVQCVKLKKEAEGLMVPPLPGPKGQWVFDNVSQEAWTEWQSHQTRLINEKHLNLLKPEARQYLMEQMDKYFSGEDIDAAEGYVPEDK</sequence>
<evidence type="ECO:0000313" key="3">
    <source>
        <dbReference type="EMBL" id="KEI69407.1"/>
    </source>
</evidence>
<protein>
    <recommendedName>
        <fullName evidence="2">Probable Fe(2+)-trafficking protein</fullName>
    </recommendedName>
</protein>
<dbReference type="AlphaFoldDB" id="A0A081K5I1"/>
<organism evidence="3 4">
    <name type="scientific">Endozoicomonas elysicola</name>
    <dbReference type="NCBI Taxonomy" id="305900"/>
    <lineage>
        <taxon>Bacteria</taxon>
        <taxon>Pseudomonadati</taxon>
        <taxon>Pseudomonadota</taxon>
        <taxon>Gammaproteobacteria</taxon>
        <taxon>Oceanospirillales</taxon>
        <taxon>Endozoicomonadaceae</taxon>
        <taxon>Endozoicomonas</taxon>
    </lineage>
</organism>
<comment type="caution">
    <text evidence="3">The sequence shown here is derived from an EMBL/GenBank/DDBJ whole genome shotgun (WGS) entry which is preliminary data.</text>
</comment>
<evidence type="ECO:0000313" key="4">
    <source>
        <dbReference type="Proteomes" id="UP000027997"/>
    </source>
</evidence>
<dbReference type="GO" id="GO:0005506">
    <property type="term" value="F:iron ion binding"/>
    <property type="evidence" value="ECO:0007669"/>
    <property type="project" value="UniProtKB-UniRule"/>
</dbReference>